<name>A0ACB8M6M6_CITSI</name>
<reference evidence="2" key="1">
    <citation type="journal article" date="2023" name="Hortic. Res.">
        <title>A chromosome-level phased genome enabling allele-level studies in sweet orange: a case study on citrus Huanglongbing tolerance.</title>
        <authorList>
            <person name="Wu B."/>
            <person name="Yu Q."/>
            <person name="Deng Z."/>
            <person name="Duan Y."/>
            <person name="Luo F."/>
            <person name="Gmitter F. Jr."/>
        </authorList>
    </citation>
    <scope>NUCLEOTIDE SEQUENCE [LARGE SCALE GENOMIC DNA]</scope>
    <source>
        <strain evidence="2">cv. Valencia</strain>
    </source>
</reference>
<keyword evidence="1" id="KW-0489">Methyltransferase</keyword>
<protein>
    <submittedName>
        <fullName evidence="1">Methyltransferase</fullName>
    </submittedName>
</protein>
<gene>
    <name evidence="1" type="ORF">KPL71_008505</name>
</gene>
<keyword evidence="2" id="KW-1185">Reference proteome</keyword>
<keyword evidence="1" id="KW-0808">Transferase</keyword>
<sequence length="314" mass="35207">MFLLAKNSMQPIVRKFEFRKIPQDPKFIPSCKNNHAAEKNNDFVPCGGANFLQDVHNPTCDGRLNGCKYKVVLIRAMCIQLEKLLKQPGVAEDFKNSLMDGIHMAHMKKAIGRAGPRARPVLTTAEHFDTDKLCLADDSITRAKVCILLKLNFEKQWKGFTEDLEIPTGAKVVTCETPLYVEVRIACTVAQMEREGGISPWVSPLAQDVGELVACWYDDDLVHKDVMNNVRYSTLNEEQCRILNGETAHATAAIYDSMFAAEDGSIPATFQAIYMTGWREHYSQPKPKRRGSATVSFKDIHKHFGSENQSAQPS</sequence>
<organism evidence="1 2">
    <name type="scientific">Citrus sinensis</name>
    <name type="common">Sweet orange</name>
    <name type="synonym">Citrus aurantium var. sinensis</name>
    <dbReference type="NCBI Taxonomy" id="2711"/>
    <lineage>
        <taxon>Eukaryota</taxon>
        <taxon>Viridiplantae</taxon>
        <taxon>Streptophyta</taxon>
        <taxon>Embryophyta</taxon>
        <taxon>Tracheophyta</taxon>
        <taxon>Spermatophyta</taxon>
        <taxon>Magnoliopsida</taxon>
        <taxon>eudicotyledons</taxon>
        <taxon>Gunneridae</taxon>
        <taxon>Pentapetalae</taxon>
        <taxon>rosids</taxon>
        <taxon>malvids</taxon>
        <taxon>Sapindales</taxon>
        <taxon>Rutaceae</taxon>
        <taxon>Aurantioideae</taxon>
        <taxon>Citrus</taxon>
    </lineage>
</organism>
<comment type="caution">
    <text evidence="1">The sequence shown here is derived from an EMBL/GenBank/DDBJ whole genome shotgun (WGS) entry which is preliminary data.</text>
</comment>
<dbReference type="EMBL" id="CM039172">
    <property type="protein sequence ID" value="KAH9781518.1"/>
    <property type="molecule type" value="Genomic_DNA"/>
</dbReference>
<evidence type="ECO:0000313" key="2">
    <source>
        <dbReference type="Proteomes" id="UP000829398"/>
    </source>
</evidence>
<dbReference type="Proteomes" id="UP000829398">
    <property type="component" value="Chromosome 3"/>
</dbReference>
<evidence type="ECO:0000313" key="1">
    <source>
        <dbReference type="EMBL" id="KAH9781518.1"/>
    </source>
</evidence>
<accession>A0ACB8M6M6</accession>
<proteinExistence type="predicted"/>